<dbReference type="InterPro" id="IPR032344">
    <property type="entry name" value="DUF4862"/>
</dbReference>
<gene>
    <name evidence="1" type="ORF">V5R04_14230</name>
</gene>
<dbReference type="AlphaFoldDB" id="A0AAU7DWC4"/>
<proteinExistence type="predicted"/>
<protein>
    <submittedName>
        <fullName evidence="1">DUF4862 family protein</fullName>
    </submittedName>
</protein>
<reference evidence="1" key="1">
    <citation type="submission" date="2024-02" db="EMBL/GenBank/DDBJ databases">
        <title>Tomenella chthoni gen. nov. sp. nov., a member of the family Jonesiaceae isolated from bat guano.</title>
        <authorList>
            <person name="Miller S.L."/>
            <person name="King J."/>
            <person name="Sankaranarayanan K."/>
            <person name="Lawson P.A."/>
        </authorList>
    </citation>
    <scope>NUCLEOTIDE SEQUENCE</scope>
    <source>
        <strain evidence="1">BS-20</strain>
    </source>
</reference>
<accession>A0AAU7DWC4</accession>
<dbReference type="EMBL" id="CP146203">
    <property type="protein sequence ID" value="XBH21350.1"/>
    <property type="molecule type" value="Genomic_DNA"/>
</dbReference>
<dbReference type="Pfam" id="PF16154">
    <property type="entry name" value="DUF4862"/>
    <property type="match status" value="1"/>
</dbReference>
<evidence type="ECO:0000313" key="1">
    <source>
        <dbReference type="EMBL" id="XBH21350.1"/>
    </source>
</evidence>
<sequence>MHKRVLGAYALFAGMPLEESLAAHELIAERISVDALEIPLHELPGRPERTWGRYDKDGLPKFIAKDLDVVITCIPTVMGRLSHNPAYGLASNDNEGRELALSDACSALAIADNAAQVTGRPRVFAVQVHSAPRPDFHSADAFSRSLETLLEKADPSVLLTVEHCDATRPDQHVAKGFLELSQEIEAVRAFGTDQLGITINWGRSMIEGHSGGYVNDHIAQAREAGVLKGLMFSGATHRSGPWGPAWQDGHMAPRGEHPLLVFSHMSLLGQEEIDAALAAAGSIAERAYTGVKITVQEGQDEFDRRFHVAQAAWDMIDKTLN</sequence>
<organism evidence="1">
    <name type="scientific">Jonesiaceae bacterium BS-20</name>
    <dbReference type="NCBI Taxonomy" id="3120821"/>
    <lineage>
        <taxon>Bacteria</taxon>
        <taxon>Bacillati</taxon>
        <taxon>Actinomycetota</taxon>
        <taxon>Actinomycetes</taxon>
        <taxon>Micrococcales</taxon>
        <taxon>Jonesiaceae</taxon>
    </lineage>
</organism>
<name>A0AAU7DWC4_9MICO</name>